<dbReference type="PROSITE" id="PS51257">
    <property type="entry name" value="PROKAR_LIPOPROTEIN"/>
    <property type="match status" value="1"/>
</dbReference>
<dbReference type="EMBL" id="FOVJ01000005">
    <property type="protein sequence ID" value="SFN95174.1"/>
    <property type="molecule type" value="Genomic_DNA"/>
</dbReference>
<keyword evidence="4" id="KW-1185">Reference proteome</keyword>
<reference evidence="4" key="1">
    <citation type="submission" date="2016-10" db="EMBL/GenBank/DDBJ databases">
        <authorList>
            <person name="Varghese N."/>
        </authorList>
    </citation>
    <scope>NUCLEOTIDE SEQUENCE [LARGE SCALE GENOMIC DNA]</scope>
    <source>
        <strain evidence="4">Nsp8</strain>
    </source>
</reference>
<name>A0A1I5D7D1_9PROT</name>
<evidence type="ECO:0000259" key="2">
    <source>
        <dbReference type="Pfam" id="PF03886"/>
    </source>
</evidence>
<dbReference type="SUPFAM" id="SSF159594">
    <property type="entry name" value="XCC0632-like"/>
    <property type="match status" value="1"/>
</dbReference>
<gene>
    <name evidence="3" type="ORF">SAMN05216386_2230</name>
</gene>
<feature type="domain" description="ABC-type transport auxiliary lipoprotein component" evidence="2">
    <location>
        <begin position="41"/>
        <end position="191"/>
    </location>
</feature>
<organism evidence="3 4">
    <name type="scientific">Nitrosospira briensis</name>
    <dbReference type="NCBI Taxonomy" id="35799"/>
    <lineage>
        <taxon>Bacteria</taxon>
        <taxon>Pseudomonadati</taxon>
        <taxon>Pseudomonadota</taxon>
        <taxon>Betaproteobacteria</taxon>
        <taxon>Nitrosomonadales</taxon>
        <taxon>Nitrosomonadaceae</taxon>
        <taxon>Nitrosospira</taxon>
    </lineage>
</organism>
<feature type="signal peptide" evidence="1">
    <location>
        <begin position="1"/>
        <end position="18"/>
    </location>
</feature>
<evidence type="ECO:0000256" key="1">
    <source>
        <dbReference type="SAM" id="SignalP"/>
    </source>
</evidence>
<dbReference type="Pfam" id="PF03886">
    <property type="entry name" value="ABC_trans_aux"/>
    <property type="match status" value="1"/>
</dbReference>
<evidence type="ECO:0000313" key="4">
    <source>
        <dbReference type="Proteomes" id="UP000183107"/>
    </source>
</evidence>
<dbReference type="AlphaFoldDB" id="A0A1I5D7D1"/>
<dbReference type="OrthoDB" id="5568302at2"/>
<dbReference type="RefSeq" id="WP_074797392.1">
    <property type="nucleotide sequence ID" value="NZ_FOVJ01000005.1"/>
</dbReference>
<feature type="chain" id="PRO_5010344111" evidence="1">
    <location>
        <begin position="19"/>
        <end position="212"/>
    </location>
</feature>
<dbReference type="InterPro" id="IPR005586">
    <property type="entry name" value="ABC_trans_aux"/>
</dbReference>
<proteinExistence type="predicted"/>
<protein>
    <submittedName>
        <fullName evidence="3">Cholesterol transport system auxiliary component</fullName>
    </submittedName>
</protein>
<sequence length="212" mass="22876">MKNFLVLAILTLAGCAAARTQTPVAVYDFGQQRLVTVSDSESTGNGRLKASLLVADATAPTWLDSSAIHYRLAYHDLAQSYAYASNRWAASPAVLLTQRIRSRIAGISDEGVVSAADGARTDYTLRLELEEFTQVFDTIDRSRAIIKLRASLIETGSRSLLAQRSFDIERTAPTANAAGAVRALTEAGDKLIGNLIAWLTEELAEEKKEAGS</sequence>
<dbReference type="Gene3D" id="3.40.50.10610">
    <property type="entry name" value="ABC-type transport auxiliary lipoprotein component"/>
    <property type="match status" value="1"/>
</dbReference>
<evidence type="ECO:0000313" key="3">
    <source>
        <dbReference type="EMBL" id="SFN95174.1"/>
    </source>
</evidence>
<keyword evidence="1" id="KW-0732">Signal</keyword>
<accession>A0A1I5D7D1</accession>
<dbReference type="Proteomes" id="UP000183107">
    <property type="component" value="Unassembled WGS sequence"/>
</dbReference>